<evidence type="ECO:0000313" key="4">
    <source>
        <dbReference type="Proteomes" id="UP001595844"/>
    </source>
</evidence>
<dbReference type="EMBL" id="JBHSDL010000030">
    <property type="protein sequence ID" value="MFC4377317.1"/>
    <property type="molecule type" value="Genomic_DNA"/>
</dbReference>
<dbReference type="InterPro" id="IPR047057">
    <property type="entry name" value="MerR_fam"/>
</dbReference>
<organism evidence="3 4">
    <name type="scientific">Nocardia halotolerans</name>
    <dbReference type="NCBI Taxonomy" id="1755878"/>
    <lineage>
        <taxon>Bacteria</taxon>
        <taxon>Bacillati</taxon>
        <taxon>Actinomycetota</taxon>
        <taxon>Actinomycetes</taxon>
        <taxon>Mycobacteriales</taxon>
        <taxon>Nocardiaceae</taxon>
        <taxon>Nocardia</taxon>
    </lineage>
</organism>
<dbReference type="PROSITE" id="PS50937">
    <property type="entry name" value="HTH_MERR_2"/>
    <property type="match status" value="2"/>
</dbReference>
<sequence>MVNLHSPVGRTVDIARAAGYSAQQVRNLERDGVLPPADRTPGGHRVYREAHRRSALAYRALAAGAGPVEAKRILRSVHAGDPGRASALLDEAHARLHTERVDLALAARAAQAISTEPIGDVRGADAMSITELAGALGVRTSTLRHWHATGLVLPGRTPRGARQYSPEQVRDARLVHQLRLAGYPVTQVRKVLPRLRHTPDLRTVLAAREADIVTRSLALLDGAAALADLIQPRSRASAESVGEPGVTV</sequence>
<dbReference type="InterPro" id="IPR009061">
    <property type="entry name" value="DNA-bd_dom_put_sf"/>
</dbReference>
<dbReference type="Gene3D" id="1.10.1660.10">
    <property type="match status" value="2"/>
</dbReference>
<accession>A0ABV8VNU6</accession>
<feature type="domain" description="HTH merR-type" evidence="2">
    <location>
        <begin position="14"/>
        <end position="51"/>
    </location>
</feature>
<dbReference type="InterPro" id="IPR000551">
    <property type="entry name" value="MerR-type_HTH_dom"/>
</dbReference>
<dbReference type="Proteomes" id="UP001595844">
    <property type="component" value="Unassembled WGS sequence"/>
</dbReference>
<keyword evidence="4" id="KW-1185">Reference proteome</keyword>
<dbReference type="RefSeq" id="WP_378567790.1">
    <property type="nucleotide sequence ID" value="NZ_JBHSDL010000030.1"/>
</dbReference>
<evidence type="ECO:0000259" key="2">
    <source>
        <dbReference type="PROSITE" id="PS50937"/>
    </source>
</evidence>
<evidence type="ECO:0000313" key="3">
    <source>
        <dbReference type="EMBL" id="MFC4377317.1"/>
    </source>
</evidence>
<keyword evidence="1" id="KW-0238">DNA-binding</keyword>
<comment type="caution">
    <text evidence="3">The sequence shown here is derived from an EMBL/GenBank/DDBJ whole genome shotgun (WGS) entry which is preliminary data.</text>
</comment>
<feature type="domain" description="HTH merR-type" evidence="2">
    <location>
        <begin position="126"/>
        <end position="194"/>
    </location>
</feature>
<reference evidence="4" key="1">
    <citation type="journal article" date="2019" name="Int. J. Syst. Evol. Microbiol.">
        <title>The Global Catalogue of Microorganisms (GCM) 10K type strain sequencing project: providing services to taxonomists for standard genome sequencing and annotation.</title>
        <authorList>
            <consortium name="The Broad Institute Genomics Platform"/>
            <consortium name="The Broad Institute Genome Sequencing Center for Infectious Disease"/>
            <person name="Wu L."/>
            <person name="Ma J."/>
        </authorList>
    </citation>
    <scope>NUCLEOTIDE SEQUENCE [LARGE SCALE GENOMIC DNA]</scope>
    <source>
        <strain evidence="4">IBRC-M 10490</strain>
    </source>
</reference>
<name>A0ABV8VNU6_9NOCA</name>
<gene>
    <name evidence="3" type="ORF">ACFO5K_24860</name>
</gene>
<protein>
    <submittedName>
        <fullName evidence="3">MerR family transcriptional regulator</fullName>
    </submittedName>
</protein>
<dbReference type="Pfam" id="PF00376">
    <property type="entry name" value="MerR"/>
    <property type="match status" value="1"/>
</dbReference>
<evidence type="ECO:0000256" key="1">
    <source>
        <dbReference type="ARBA" id="ARBA00023125"/>
    </source>
</evidence>
<dbReference type="SUPFAM" id="SSF46955">
    <property type="entry name" value="Putative DNA-binding domain"/>
    <property type="match status" value="2"/>
</dbReference>
<dbReference type="PANTHER" id="PTHR30204">
    <property type="entry name" value="REDOX-CYCLING DRUG-SENSING TRANSCRIPTIONAL ACTIVATOR SOXR"/>
    <property type="match status" value="1"/>
</dbReference>
<dbReference type="SMART" id="SM00422">
    <property type="entry name" value="HTH_MERR"/>
    <property type="match status" value="2"/>
</dbReference>
<dbReference type="PANTHER" id="PTHR30204:SF93">
    <property type="entry name" value="HTH MERR-TYPE DOMAIN-CONTAINING PROTEIN"/>
    <property type="match status" value="1"/>
</dbReference>
<proteinExistence type="predicted"/>
<dbReference type="Pfam" id="PF13411">
    <property type="entry name" value="MerR_1"/>
    <property type="match status" value="1"/>
</dbReference>